<evidence type="ECO:0000256" key="3">
    <source>
        <dbReference type="ARBA" id="ARBA00022598"/>
    </source>
</evidence>
<dbReference type="NCBIfam" id="TIGR00389">
    <property type="entry name" value="glyS_dimeric"/>
    <property type="match status" value="1"/>
</dbReference>
<dbReference type="InterPro" id="IPR004154">
    <property type="entry name" value="Anticodon-bd"/>
</dbReference>
<dbReference type="InterPro" id="IPR045864">
    <property type="entry name" value="aa-tRNA-synth_II/BPL/LPL"/>
</dbReference>
<evidence type="ECO:0000313" key="10">
    <source>
        <dbReference type="EMBL" id="WMN07964.1"/>
    </source>
</evidence>
<dbReference type="GO" id="GO:0015966">
    <property type="term" value="P:diadenosine tetraphosphate biosynthetic process"/>
    <property type="evidence" value="ECO:0007669"/>
    <property type="project" value="UniProtKB-ARBA"/>
</dbReference>
<feature type="binding site" evidence="8">
    <location>
        <begin position="236"/>
        <end position="241"/>
    </location>
    <ligand>
        <name>ATP</name>
        <dbReference type="ChEBI" id="CHEBI:30616"/>
    </ligand>
</feature>
<dbReference type="GO" id="GO:0005524">
    <property type="term" value="F:ATP binding"/>
    <property type="evidence" value="ECO:0007669"/>
    <property type="project" value="UniProtKB-UniRule"/>
</dbReference>
<dbReference type="Pfam" id="PF03129">
    <property type="entry name" value="HGTP_anticodon"/>
    <property type="match status" value="1"/>
</dbReference>
<dbReference type="GO" id="GO:1990742">
    <property type="term" value="C:microvesicle"/>
    <property type="evidence" value="ECO:0007669"/>
    <property type="project" value="UniProtKB-ARBA"/>
</dbReference>
<dbReference type="GO" id="GO:0005737">
    <property type="term" value="C:cytoplasm"/>
    <property type="evidence" value="ECO:0007669"/>
    <property type="project" value="UniProtKB-SubCell"/>
</dbReference>
<dbReference type="GO" id="GO:0004081">
    <property type="term" value="F:bis(5'-nucleosyl)-tetraphosphatase (asymmetrical) activity"/>
    <property type="evidence" value="ECO:0007669"/>
    <property type="project" value="UniProtKB-ARBA"/>
</dbReference>
<evidence type="ECO:0000256" key="4">
    <source>
        <dbReference type="ARBA" id="ARBA00022741"/>
    </source>
</evidence>
<feature type="binding site" evidence="8">
    <location>
        <begin position="226"/>
        <end position="228"/>
    </location>
    <ligand>
        <name>ATP</name>
        <dbReference type="ChEBI" id="CHEBI:30616"/>
    </ligand>
</feature>
<evidence type="ECO:0000259" key="9">
    <source>
        <dbReference type="PROSITE" id="PS50862"/>
    </source>
</evidence>
<dbReference type="CDD" id="cd00858">
    <property type="entry name" value="GlyRS_anticodon"/>
    <property type="match status" value="1"/>
</dbReference>
<evidence type="ECO:0000256" key="1">
    <source>
        <dbReference type="ARBA" id="ARBA00008226"/>
    </source>
</evidence>
<dbReference type="InterPro" id="IPR027031">
    <property type="entry name" value="Gly-tRNA_synthase/POLG2"/>
</dbReference>
<dbReference type="CDD" id="cd00774">
    <property type="entry name" value="GlyRS-like_core"/>
    <property type="match status" value="1"/>
</dbReference>
<dbReference type="AlphaFoldDB" id="A0AA51N8M1"/>
<dbReference type="InterPro" id="IPR002314">
    <property type="entry name" value="aa-tRNA-synt_IIb"/>
</dbReference>
<feature type="binding site" evidence="8">
    <location>
        <position position="194"/>
    </location>
    <ligand>
        <name>substrate</name>
    </ligand>
</feature>
<dbReference type="PANTHER" id="PTHR10745:SF8">
    <property type="entry name" value="DNA POLYMERASE SUBUNIT GAMMA-2, MITOCHONDRIAL"/>
    <property type="match status" value="1"/>
</dbReference>
<organism evidence="10 11">
    <name type="scientific">Marivirga arenosa</name>
    <dbReference type="NCBI Taxonomy" id="3059076"/>
    <lineage>
        <taxon>Bacteria</taxon>
        <taxon>Pseudomonadati</taxon>
        <taxon>Bacteroidota</taxon>
        <taxon>Cytophagia</taxon>
        <taxon>Cytophagales</taxon>
        <taxon>Marivirgaceae</taxon>
        <taxon>Marivirga</taxon>
    </lineage>
</organism>
<keyword evidence="2 8" id="KW-0963">Cytoplasm</keyword>
<dbReference type="InterPro" id="IPR033731">
    <property type="entry name" value="GlyRS-like_core"/>
</dbReference>
<dbReference type="Proteomes" id="UP001244443">
    <property type="component" value="Chromosome"/>
</dbReference>
<feature type="binding site" evidence="8">
    <location>
        <position position="106"/>
    </location>
    <ligand>
        <name>substrate</name>
    </ligand>
</feature>
<dbReference type="PROSITE" id="PS50862">
    <property type="entry name" value="AA_TRNA_LIGASE_II"/>
    <property type="match status" value="1"/>
</dbReference>
<keyword evidence="3 8" id="KW-0436">Ligase</keyword>
<dbReference type="FunFam" id="3.40.50.800:FF:000002">
    <property type="entry name" value="Glycine--tRNA ligase"/>
    <property type="match status" value="1"/>
</dbReference>
<dbReference type="Pfam" id="PF00587">
    <property type="entry name" value="tRNA-synt_2b"/>
    <property type="match status" value="1"/>
</dbReference>
<evidence type="ECO:0000256" key="6">
    <source>
        <dbReference type="ARBA" id="ARBA00022917"/>
    </source>
</evidence>
<comment type="catalytic activity">
    <reaction evidence="8">
        <text>tRNA(Gly) + glycine + ATP = glycyl-tRNA(Gly) + AMP + diphosphate</text>
        <dbReference type="Rhea" id="RHEA:16013"/>
        <dbReference type="Rhea" id="RHEA-COMP:9664"/>
        <dbReference type="Rhea" id="RHEA-COMP:9683"/>
        <dbReference type="ChEBI" id="CHEBI:30616"/>
        <dbReference type="ChEBI" id="CHEBI:33019"/>
        <dbReference type="ChEBI" id="CHEBI:57305"/>
        <dbReference type="ChEBI" id="CHEBI:78442"/>
        <dbReference type="ChEBI" id="CHEBI:78522"/>
        <dbReference type="ChEBI" id="CHEBI:456215"/>
        <dbReference type="EC" id="6.1.1.14"/>
    </reaction>
</comment>
<evidence type="ECO:0000256" key="8">
    <source>
        <dbReference type="HAMAP-Rule" id="MF_00253"/>
    </source>
</evidence>
<evidence type="ECO:0000256" key="2">
    <source>
        <dbReference type="ARBA" id="ARBA00022490"/>
    </source>
</evidence>
<dbReference type="EC" id="6.1.1.14" evidence="8"/>
<dbReference type="GO" id="GO:0006426">
    <property type="term" value="P:glycyl-tRNA aminoacylation"/>
    <property type="evidence" value="ECO:0007669"/>
    <property type="project" value="UniProtKB-UniRule"/>
</dbReference>
<keyword evidence="7 8" id="KW-0030">Aminoacyl-tRNA synthetase</keyword>
<dbReference type="GO" id="GO:0004820">
    <property type="term" value="F:glycine-tRNA ligase activity"/>
    <property type="evidence" value="ECO:0007669"/>
    <property type="project" value="UniProtKB-UniRule"/>
</dbReference>
<comment type="subunit">
    <text evidence="8">Homodimer.</text>
</comment>
<dbReference type="EMBL" id="CP129970">
    <property type="protein sequence ID" value="WMN07964.1"/>
    <property type="molecule type" value="Genomic_DNA"/>
</dbReference>
<comment type="function">
    <text evidence="8">Catalyzes the attachment of glycine to tRNA(Gly).</text>
</comment>
<accession>A0AA51N8M1</accession>
<reference evidence="10" key="1">
    <citation type="submission" date="2023-08" db="EMBL/GenBank/DDBJ databases">
        <title>Comparative genomics and taxonomic characterization of three novel marine species of genus Marivirga.</title>
        <authorList>
            <person name="Muhammad N."/>
            <person name="Kim S.-G."/>
        </authorList>
    </citation>
    <scope>NUCLEOTIDE SEQUENCE [LARGE SCALE GENOMIC DNA]</scope>
    <source>
        <strain evidence="10">ABR2-2</strain>
    </source>
</reference>
<dbReference type="PRINTS" id="PR01043">
    <property type="entry name" value="TRNASYNTHGLY"/>
</dbReference>
<name>A0AA51N8M1_9BACT</name>
<dbReference type="HAMAP" id="MF_00253_B">
    <property type="entry name" value="Gly_tRNA_synth_B"/>
    <property type="match status" value="1"/>
</dbReference>
<comment type="similarity">
    <text evidence="1 8">Belongs to the class-II aminoacyl-tRNA synthetase family.</text>
</comment>
<feature type="domain" description="Aminoacyl-transfer RNA synthetases class-II family profile" evidence="9">
    <location>
        <begin position="130"/>
        <end position="390"/>
    </location>
</feature>
<keyword evidence="11" id="KW-1185">Reference proteome</keyword>
<keyword evidence="5 8" id="KW-0067">ATP-binding</keyword>
<feature type="binding site" evidence="8">
    <location>
        <begin position="308"/>
        <end position="309"/>
    </location>
    <ligand>
        <name>ATP</name>
        <dbReference type="ChEBI" id="CHEBI:30616"/>
    </ligand>
</feature>
<protein>
    <recommendedName>
        <fullName evidence="8">Glycine--tRNA ligase</fullName>
        <ecNumber evidence="8">6.1.1.14</ecNumber>
    </recommendedName>
    <alternativeName>
        <fullName evidence="8">Glycyl-tRNA synthetase</fullName>
        <shortName evidence="8">GlyRS</shortName>
    </alternativeName>
</protein>
<keyword evidence="4 8" id="KW-0547">Nucleotide-binding</keyword>
<evidence type="ECO:0000256" key="7">
    <source>
        <dbReference type="ARBA" id="ARBA00023146"/>
    </source>
</evidence>
<dbReference type="RefSeq" id="WP_308358284.1">
    <property type="nucleotide sequence ID" value="NZ_CP129970.2"/>
</dbReference>
<proteinExistence type="inferred from homology"/>
<dbReference type="InterPro" id="IPR036621">
    <property type="entry name" value="Anticodon-bd_dom_sf"/>
</dbReference>
<keyword evidence="6 8" id="KW-0648">Protein biosynthesis</keyword>
<dbReference type="InterPro" id="IPR022961">
    <property type="entry name" value="Gly_tRNA_ligase_bac"/>
</dbReference>
<sequence>MAKKEQATENSLFKDIVAHAKEYGFVYQSSEIYDGLQAVYDYGPYGAELKKNIKELWWNTMTRFNDDIVGLDSAIFMHPDTWKASGHIDSFNDPMIDNKDSKKRYRADVLLEEKAAEYENAGDKEKADALLKKAGQLLEAEDLKAVRELIIEEDIKCPLSGTANWTEVRQFNLMFSTQIGSVADDSGKIYLRPETAQGIFVNFLNVQKTARMKVPFGIAQIGKAFRNEIVARQFIFRMREFEQMEMQFFVRPGEEISWYEKWRDMRLKWHKAIGIPEEDLRLHEHEKLAHYANAAVDVEYKFPFGFKEVEGIHSRTDFDLKSHQEVSKKKIQYFDPEINKNYIPYVVETSVGCDRLFLMLFCNAYTNEEVGEGDKAKTRIYLKLHPALAPVKAAILPLTKKDGLPEKGKEIYNSLKGAFNVVYEEAASIGKRYTRQDLIGTPFCIAVDHQTLEDNTVTIRHRDSTEQERMSVDELESFIAKATSFNRIYEKL</sequence>
<dbReference type="SUPFAM" id="SSF55681">
    <property type="entry name" value="Class II aaRS and biotin synthetases"/>
    <property type="match status" value="1"/>
</dbReference>
<evidence type="ECO:0000256" key="5">
    <source>
        <dbReference type="ARBA" id="ARBA00022840"/>
    </source>
</evidence>
<feature type="binding site" evidence="8">
    <location>
        <begin position="352"/>
        <end position="355"/>
    </location>
    <ligand>
        <name>ATP</name>
        <dbReference type="ChEBI" id="CHEBI:30616"/>
    </ligand>
</feature>
<dbReference type="Gene3D" id="3.30.40.230">
    <property type="match status" value="1"/>
</dbReference>
<dbReference type="SUPFAM" id="SSF52954">
    <property type="entry name" value="Class II aaRS ABD-related"/>
    <property type="match status" value="1"/>
</dbReference>
<dbReference type="PANTHER" id="PTHR10745">
    <property type="entry name" value="GLYCYL-TRNA SYNTHETASE/DNA POLYMERASE SUBUNIT GAMMA-2"/>
    <property type="match status" value="1"/>
</dbReference>
<dbReference type="Gene3D" id="3.30.930.10">
    <property type="entry name" value="Bira Bifunctional Protein, Domain 2"/>
    <property type="match status" value="1"/>
</dbReference>
<gene>
    <name evidence="8" type="primary">glyQS</name>
    <name evidence="10" type="ORF">QYS48_04145</name>
</gene>
<feature type="binding site" evidence="8">
    <location>
        <begin position="241"/>
        <end position="245"/>
    </location>
    <ligand>
        <name>substrate</name>
    </ligand>
</feature>
<dbReference type="InterPro" id="IPR002315">
    <property type="entry name" value="tRNA-synt_gly"/>
</dbReference>
<comment type="subcellular location">
    <subcellularLocation>
        <location evidence="8">Cytoplasm</location>
    </subcellularLocation>
</comment>
<dbReference type="Gene3D" id="3.40.50.800">
    <property type="entry name" value="Anticodon-binding domain"/>
    <property type="match status" value="1"/>
</dbReference>
<dbReference type="GO" id="GO:0070062">
    <property type="term" value="C:extracellular exosome"/>
    <property type="evidence" value="ECO:0007669"/>
    <property type="project" value="UniProtKB-ARBA"/>
</dbReference>
<feature type="binding site" evidence="8">
    <location>
        <begin position="348"/>
        <end position="352"/>
    </location>
    <ligand>
        <name>substrate</name>
    </ligand>
</feature>
<evidence type="ECO:0000313" key="11">
    <source>
        <dbReference type="Proteomes" id="UP001244443"/>
    </source>
</evidence>
<dbReference type="NCBIfam" id="NF003211">
    <property type="entry name" value="PRK04173.1"/>
    <property type="match status" value="1"/>
</dbReference>
<dbReference type="InterPro" id="IPR006195">
    <property type="entry name" value="aa-tRNA-synth_II"/>
</dbReference>